<keyword evidence="2" id="KW-1185">Reference proteome</keyword>
<comment type="caution">
    <text evidence="1">The sequence shown here is derived from an EMBL/GenBank/DDBJ whole genome shotgun (WGS) entry which is preliminary data.</text>
</comment>
<dbReference type="EMBL" id="JADEXN010000017">
    <property type="protein sequence ID" value="MBE9039563.1"/>
    <property type="molecule type" value="Genomic_DNA"/>
</dbReference>
<protein>
    <submittedName>
        <fullName evidence="1">Uncharacterized protein</fullName>
    </submittedName>
</protein>
<reference evidence="1" key="1">
    <citation type="submission" date="2020-10" db="EMBL/GenBank/DDBJ databases">
        <authorList>
            <person name="Castelo-Branco R."/>
            <person name="Eusebio N."/>
            <person name="Adriana R."/>
            <person name="Vieira A."/>
            <person name="Brugerolle De Fraissinette N."/>
            <person name="Rezende De Castro R."/>
            <person name="Schneider M.P."/>
            <person name="Vasconcelos V."/>
            <person name="Leao P.N."/>
        </authorList>
    </citation>
    <scope>NUCLEOTIDE SEQUENCE</scope>
    <source>
        <strain evidence="1">LEGE 11467</strain>
    </source>
</reference>
<dbReference type="AlphaFoldDB" id="A0A928Z7D3"/>
<dbReference type="RefSeq" id="WP_264319824.1">
    <property type="nucleotide sequence ID" value="NZ_JADEXN010000017.1"/>
</dbReference>
<evidence type="ECO:0000313" key="2">
    <source>
        <dbReference type="Proteomes" id="UP000621799"/>
    </source>
</evidence>
<sequence>MHDSEKLALVLSYFSLPEEKRPPISPSVNRHADPKLDGMYYLTFSDGDFTSQEPIDVMVAILSDLLNGYSLRIVDEPGYEKHGVEIDRLSDKINDWEMLDEEMLDEVEELSSTKILNEIS</sequence>
<dbReference type="Proteomes" id="UP000621799">
    <property type="component" value="Unassembled WGS sequence"/>
</dbReference>
<evidence type="ECO:0000313" key="1">
    <source>
        <dbReference type="EMBL" id="MBE9039563.1"/>
    </source>
</evidence>
<proteinExistence type="predicted"/>
<organism evidence="1 2">
    <name type="scientific">Zarconia navalis LEGE 11467</name>
    <dbReference type="NCBI Taxonomy" id="1828826"/>
    <lineage>
        <taxon>Bacteria</taxon>
        <taxon>Bacillati</taxon>
        <taxon>Cyanobacteriota</taxon>
        <taxon>Cyanophyceae</taxon>
        <taxon>Oscillatoriophycideae</taxon>
        <taxon>Oscillatoriales</taxon>
        <taxon>Oscillatoriales incertae sedis</taxon>
        <taxon>Zarconia</taxon>
        <taxon>Zarconia navalis</taxon>
    </lineage>
</organism>
<name>A0A928Z7D3_9CYAN</name>
<accession>A0A928Z7D3</accession>
<gene>
    <name evidence="1" type="ORF">IQ235_01970</name>
</gene>